<dbReference type="RefSeq" id="WP_253550229.1">
    <property type="nucleotide sequence ID" value="NZ_JAMYZR010000009.1"/>
</dbReference>
<evidence type="ECO:0000313" key="1">
    <source>
        <dbReference type="EMBL" id="MCP1245992.1"/>
    </source>
</evidence>
<protein>
    <submittedName>
        <fullName evidence="1">Uncharacterized protein</fullName>
    </submittedName>
</protein>
<name>A0ABT1ERH9_9PROT</name>
<proteinExistence type="predicted"/>
<gene>
    <name evidence="1" type="ORF">NKW54_08570</name>
</gene>
<organism evidence="1 2">
    <name type="scientific">Acetobacter cerevisiae</name>
    <dbReference type="NCBI Taxonomy" id="178900"/>
    <lineage>
        <taxon>Bacteria</taxon>
        <taxon>Pseudomonadati</taxon>
        <taxon>Pseudomonadota</taxon>
        <taxon>Alphaproteobacteria</taxon>
        <taxon>Acetobacterales</taxon>
        <taxon>Acetobacteraceae</taxon>
        <taxon>Acetobacter</taxon>
    </lineage>
</organism>
<evidence type="ECO:0000313" key="2">
    <source>
        <dbReference type="Proteomes" id="UP001523543"/>
    </source>
</evidence>
<accession>A0ABT1ERH9</accession>
<reference evidence="1 2" key="1">
    <citation type="submission" date="2022-06" db="EMBL/GenBank/DDBJ databases">
        <title>Acetobacer genomes from food samples.</title>
        <authorList>
            <person name="Sombolestani A."/>
        </authorList>
    </citation>
    <scope>NUCLEOTIDE SEQUENCE [LARGE SCALE GENOMIC DNA]</scope>
    <source>
        <strain evidence="1 2">R-83281</strain>
    </source>
</reference>
<comment type="caution">
    <text evidence="1">The sequence shown here is derived from an EMBL/GenBank/DDBJ whole genome shotgun (WGS) entry which is preliminary data.</text>
</comment>
<dbReference type="EMBL" id="JAMYZR010000009">
    <property type="protein sequence ID" value="MCP1245992.1"/>
    <property type="molecule type" value="Genomic_DNA"/>
</dbReference>
<dbReference type="Proteomes" id="UP001523543">
    <property type="component" value="Unassembled WGS sequence"/>
</dbReference>
<keyword evidence="2" id="KW-1185">Reference proteome</keyword>
<sequence>MQKTIEPTPERLAKGDIAETDIEIRKGVYTPCLRSSGALYTLRKSGAIKDCHVAAAEMWARDYETGVEGARDPEAGKSGGKADPELSLISRAAAVTRCEAVRRSLGKVSWRFLHMMMIQSMSINKMKAELKKDHAKIAGAIELLLEQLVELYDDMPGRNMR</sequence>